<dbReference type="PANTHER" id="PTHR33169:SF14">
    <property type="entry name" value="TRANSCRIPTIONAL REGULATOR RV3488"/>
    <property type="match status" value="1"/>
</dbReference>
<dbReference type="EMBL" id="BDGE01000113">
    <property type="protein sequence ID" value="GBE95626.1"/>
    <property type="molecule type" value="Genomic_DNA"/>
</dbReference>
<dbReference type="PANTHER" id="PTHR33169">
    <property type="entry name" value="PADR-FAMILY TRANSCRIPTIONAL REGULATOR"/>
    <property type="match status" value="1"/>
</dbReference>
<dbReference type="Pfam" id="PF03551">
    <property type="entry name" value="PadR"/>
    <property type="match status" value="1"/>
</dbReference>
<evidence type="ECO:0000259" key="1">
    <source>
        <dbReference type="Pfam" id="PF03551"/>
    </source>
</evidence>
<name>A0A2H6LR32_9NOSO</name>
<organism evidence="2 3">
    <name type="scientific">Nostoc cycadae WK-1</name>
    <dbReference type="NCBI Taxonomy" id="1861711"/>
    <lineage>
        <taxon>Bacteria</taxon>
        <taxon>Bacillati</taxon>
        <taxon>Cyanobacteriota</taxon>
        <taxon>Cyanophyceae</taxon>
        <taxon>Nostocales</taxon>
        <taxon>Nostocaceae</taxon>
        <taxon>Nostoc</taxon>
    </lineage>
</organism>
<evidence type="ECO:0000313" key="3">
    <source>
        <dbReference type="Proteomes" id="UP000236527"/>
    </source>
</evidence>
<feature type="domain" description="Transcription regulator PadR N-terminal" evidence="1">
    <location>
        <begin position="20"/>
        <end position="95"/>
    </location>
</feature>
<comment type="caution">
    <text evidence="2">The sequence shown here is derived from an EMBL/GenBank/DDBJ whole genome shotgun (WGS) entry which is preliminary data.</text>
</comment>
<dbReference type="SUPFAM" id="SSF46785">
    <property type="entry name" value="Winged helix' DNA-binding domain"/>
    <property type="match status" value="1"/>
</dbReference>
<reference evidence="3" key="1">
    <citation type="journal article" date="2018" name="Genome Announc.">
        <title>Draft Genome Sequence of the Nitrogen-Fixing and Hormogonia-Inducing Cyanobacterium Nostoc cycadae Strain WK-1, Isolated from the Coralloid Roots of Cycas revoluta.</title>
        <authorList>
            <person name="Kanesaki Y."/>
            <person name="Hirose M."/>
            <person name="Hirose Y."/>
            <person name="Fujisawa T."/>
            <person name="Nakamura Y."/>
            <person name="Watanabe S."/>
            <person name="Matsunaga S."/>
            <person name="Uchida H."/>
            <person name="Murakami A."/>
        </authorList>
    </citation>
    <scope>NUCLEOTIDE SEQUENCE [LARGE SCALE GENOMIC DNA]</scope>
    <source>
        <strain evidence="3">WK-1</strain>
    </source>
</reference>
<dbReference type="InterPro" id="IPR036390">
    <property type="entry name" value="WH_DNA-bd_sf"/>
</dbReference>
<dbReference type="Gene3D" id="1.10.10.10">
    <property type="entry name" value="Winged helix-like DNA-binding domain superfamily/Winged helix DNA-binding domain"/>
    <property type="match status" value="1"/>
</dbReference>
<dbReference type="Proteomes" id="UP000236527">
    <property type="component" value="Unassembled WGS sequence"/>
</dbReference>
<dbReference type="InterPro" id="IPR036388">
    <property type="entry name" value="WH-like_DNA-bd_sf"/>
</dbReference>
<dbReference type="RefSeq" id="WP_187308269.1">
    <property type="nucleotide sequence ID" value="NZ_DF978454.1"/>
</dbReference>
<gene>
    <name evidence="2" type="ORF">NCWK1_5414</name>
</gene>
<dbReference type="AlphaFoldDB" id="A0A2H6LR32"/>
<sequence length="124" mass="14182">MAKKQDKGVIVLSSLEEDLLTALLGQKLYGLELLETVNKARQQQKLKQLAIGSLYPTLRRMEDANLIKGDWGEEVAESTRRRYYTITPDGEVAITRTQAYRKLLAQRGQDESIKDGQYTFNSRF</sequence>
<protein>
    <submittedName>
        <fullName evidence="2">Transcriptional regulator, PadR family</fullName>
    </submittedName>
</protein>
<evidence type="ECO:0000313" key="2">
    <source>
        <dbReference type="EMBL" id="GBE95626.1"/>
    </source>
</evidence>
<keyword evidence="3" id="KW-1185">Reference proteome</keyword>
<accession>A0A2H6LR32</accession>
<dbReference type="InterPro" id="IPR052509">
    <property type="entry name" value="Metal_resp_DNA-bind_regulator"/>
</dbReference>
<dbReference type="InterPro" id="IPR005149">
    <property type="entry name" value="Tscrpt_reg_PadR_N"/>
</dbReference>
<proteinExistence type="predicted"/>